<accession>A0AAE9XUG7</accession>
<evidence type="ECO:0000256" key="1">
    <source>
        <dbReference type="ARBA" id="ARBA00008987"/>
    </source>
</evidence>
<keyword evidence="3" id="KW-0479">Metal-binding</keyword>
<dbReference type="RefSeq" id="WP_289505418.1">
    <property type="nucleotide sequence ID" value="NZ_CP116805.1"/>
</dbReference>
<protein>
    <recommendedName>
        <fullName evidence="7">Thioredoxin</fullName>
    </recommendedName>
</protein>
<dbReference type="Pfam" id="PF00085">
    <property type="entry name" value="Thioredoxin"/>
    <property type="match status" value="1"/>
</dbReference>
<dbReference type="Pfam" id="PF21352">
    <property type="entry name" value="Zn_ribbon_Thio2"/>
    <property type="match status" value="1"/>
</dbReference>
<keyword evidence="2" id="KW-0813">Transport</keyword>
<keyword evidence="6" id="KW-0676">Redox-active center</keyword>
<dbReference type="AlphaFoldDB" id="A0AAE9XUG7"/>
<evidence type="ECO:0000313" key="10">
    <source>
        <dbReference type="Proteomes" id="UP001217500"/>
    </source>
</evidence>
<dbReference type="CDD" id="cd02947">
    <property type="entry name" value="TRX_family"/>
    <property type="match status" value="1"/>
</dbReference>
<evidence type="ECO:0000256" key="2">
    <source>
        <dbReference type="ARBA" id="ARBA00022448"/>
    </source>
</evidence>
<feature type="domain" description="Thioredoxin" evidence="8">
    <location>
        <begin position="21"/>
        <end position="143"/>
    </location>
</feature>
<dbReference type="PANTHER" id="PTHR45663">
    <property type="entry name" value="GEO12009P1"/>
    <property type="match status" value="1"/>
</dbReference>
<evidence type="ECO:0000256" key="6">
    <source>
        <dbReference type="ARBA" id="ARBA00023284"/>
    </source>
</evidence>
<dbReference type="Proteomes" id="UP001217500">
    <property type="component" value="Chromosome"/>
</dbReference>
<dbReference type="PANTHER" id="PTHR45663:SF40">
    <property type="entry name" value="THIOREDOXIN 2"/>
    <property type="match status" value="1"/>
</dbReference>
<keyword evidence="4" id="KW-0249">Electron transport</keyword>
<evidence type="ECO:0000259" key="8">
    <source>
        <dbReference type="PROSITE" id="PS51352"/>
    </source>
</evidence>
<name>A0AAE9XUG7_9PROT</name>
<evidence type="ECO:0000256" key="7">
    <source>
        <dbReference type="NCBIfam" id="TIGR01068"/>
    </source>
</evidence>
<dbReference type="SUPFAM" id="SSF52833">
    <property type="entry name" value="Thioredoxin-like"/>
    <property type="match status" value="1"/>
</dbReference>
<dbReference type="GO" id="GO:0005829">
    <property type="term" value="C:cytosol"/>
    <property type="evidence" value="ECO:0007669"/>
    <property type="project" value="TreeGrafter"/>
</dbReference>
<dbReference type="GO" id="GO:0046872">
    <property type="term" value="F:metal ion binding"/>
    <property type="evidence" value="ECO:0007669"/>
    <property type="project" value="UniProtKB-KW"/>
</dbReference>
<dbReference type="NCBIfam" id="TIGR01068">
    <property type="entry name" value="thioredoxin"/>
    <property type="match status" value="1"/>
</dbReference>
<evidence type="ECO:0000256" key="4">
    <source>
        <dbReference type="ARBA" id="ARBA00022982"/>
    </source>
</evidence>
<dbReference type="Gene3D" id="2.30.30.380">
    <property type="entry name" value="Zn-finger domain of Sec23/24"/>
    <property type="match status" value="1"/>
</dbReference>
<dbReference type="Gene3D" id="3.40.30.10">
    <property type="entry name" value="Glutaredoxin"/>
    <property type="match status" value="1"/>
</dbReference>
<dbReference type="InterPro" id="IPR049299">
    <property type="entry name" value="Thio2_N"/>
</dbReference>
<gene>
    <name evidence="9" type="primary">trxC</name>
    <name evidence="9" type="ORF">PH603_07400</name>
</gene>
<dbReference type="NCBIfam" id="NF008229">
    <property type="entry name" value="PRK10996.1"/>
    <property type="match status" value="1"/>
</dbReference>
<dbReference type="PROSITE" id="PS51352">
    <property type="entry name" value="THIOREDOXIN_2"/>
    <property type="match status" value="1"/>
</dbReference>
<proteinExistence type="inferred from homology"/>
<dbReference type="InterPro" id="IPR017937">
    <property type="entry name" value="Thioredoxin_CS"/>
</dbReference>
<keyword evidence="5" id="KW-1015">Disulfide bond</keyword>
<dbReference type="InterPro" id="IPR036249">
    <property type="entry name" value="Thioredoxin-like_sf"/>
</dbReference>
<dbReference type="PROSITE" id="PS00194">
    <property type="entry name" value="THIOREDOXIN_1"/>
    <property type="match status" value="1"/>
</dbReference>
<dbReference type="PRINTS" id="PR00421">
    <property type="entry name" value="THIOREDOXIN"/>
</dbReference>
<evidence type="ECO:0000256" key="5">
    <source>
        <dbReference type="ARBA" id="ARBA00023157"/>
    </source>
</evidence>
<dbReference type="InterPro" id="IPR013766">
    <property type="entry name" value="Thioredoxin_domain"/>
</dbReference>
<keyword evidence="10" id="KW-1185">Reference proteome</keyword>
<sequence length="146" mass="15618">MSAIILACPRCASRNRMPIDRLTGDGKCGKCGAAMFNGRPVELTAANFDRHAGADLPLVVDFWAPWCGPCRTMAAVFEAAAAGVEPAARFAKVNTEAEQQLAARFQIRSIPTLAIFHKGREVTRQSGAMPAGMLAQWLEAHLPVPG</sequence>
<dbReference type="EMBL" id="CP116805">
    <property type="protein sequence ID" value="WCL55585.1"/>
    <property type="molecule type" value="Genomic_DNA"/>
</dbReference>
<comment type="similarity">
    <text evidence="1">Belongs to the thioredoxin family.</text>
</comment>
<dbReference type="KEGG" id="gso:PH603_07400"/>
<organism evidence="9 10">
    <name type="scientific">Gimibacter soli</name>
    <dbReference type="NCBI Taxonomy" id="3024400"/>
    <lineage>
        <taxon>Bacteria</taxon>
        <taxon>Pseudomonadati</taxon>
        <taxon>Pseudomonadota</taxon>
        <taxon>Alphaproteobacteria</taxon>
        <taxon>Kordiimonadales</taxon>
        <taxon>Temperatibacteraceae</taxon>
        <taxon>Gimibacter</taxon>
    </lineage>
</organism>
<evidence type="ECO:0000313" key="9">
    <source>
        <dbReference type="EMBL" id="WCL55585.1"/>
    </source>
</evidence>
<reference evidence="9" key="1">
    <citation type="submission" date="2023-01" db="EMBL/GenBank/DDBJ databases">
        <title>The genome sequence of Kordiimonadaceae bacterium 6D33.</title>
        <authorList>
            <person name="Liu Y."/>
        </authorList>
    </citation>
    <scope>NUCLEOTIDE SEQUENCE</scope>
    <source>
        <strain evidence="9">6D33</strain>
    </source>
</reference>
<evidence type="ECO:0000256" key="3">
    <source>
        <dbReference type="ARBA" id="ARBA00022723"/>
    </source>
</evidence>
<dbReference type="GO" id="GO:0015035">
    <property type="term" value="F:protein-disulfide reductase activity"/>
    <property type="evidence" value="ECO:0007669"/>
    <property type="project" value="UniProtKB-UniRule"/>
</dbReference>
<dbReference type="InterPro" id="IPR005746">
    <property type="entry name" value="Thioredoxin"/>
</dbReference>